<keyword evidence="3" id="KW-0808">Transferase</keyword>
<name>A0A7S3ZB38_9EUKA</name>
<organism evidence="5">
    <name type="scientific">Lotharella globosa</name>
    <dbReference type="NCBI Taxonomy" id="91324"/>
    <lineage>
        <taxon>Eukaryota</taxon>
        <taxon>Sar</taxon>
        <taxon>Rhizaria</taxon>
        <taxon>Cercozoa</taxon>
        <taxon>Chlorarachniophyceae</taxon>
        <taxon>Lotharella</taxon>
    </lineage>
</organism>
<dbReference type="Gene3D" id="3.40.50.150">
    <property type="entry name" value="Vaccinia Virus protein VP39"/>
    <property type="match status" value="1"/>
</dbReference>
<sequence>MSQNYSKPSYWDARYTKDKEAFEWYQSYRGLKNILKPILKSDSKVLVVGCGNSRLSSDIYDGASTDVTSIDISQVVIGDMKTKYRKKKGMQFIQMDAKNMDFKDGTFDVVVDKALTDCLLCGDDGEDDLANSLAEISRVLKSGGSYVCVSFGEPECREEYFQSKGFNWEFQKPISISKPTISSSNSDKPKEVHWCYLVKKNE</sequence>
<gene>
    <name evidence="5" type="ORF">LGLO00237_LOCUS29521</name>
</gene>
<dbReference type="FunFam" id="3.40.50.150:FF:000217">
    <property type="entry name" value="Methyltransferase protein 13"/>
    <property type="match status" value="1"/>
</dbReference>
<dbReference type="EMBL" id="HBIV01041975">
    <property type="protein sequence ID" value="CAE0677740.1"/>
    <property type="molecule type" value="Transcribed_RNA"/>
</dbReference>
<dbReference type="CDD" id="cd02440">
    <property type="entry name" value="AdoMet_MTases"/>
    <property type="match status" value="1"/>
</dbReference>
<dbReference type="GO" id="GO:0008757">
    <property type="term" value="F:S-adenosylmethionine-dependent methyltransferase activity"/>
    <property type="evidence" value="ECO:0007669"/>
    <property type="project" value="InterPro"/>
</dbReference>
<accession>A0A7S3ZB38</accession>
<dbReference type="PANTHER" id="PTHR12176">
    <property type="entry name" value="SAM-DEPENDENT METHYLTRANSFERASE SUPERFAMILY PROTEIN"/>
    <property type="match status" value="1"/>
</dbReference>
<reference evidence="5" key="1">
    <citation type="submission" date="2021-01" db="EMBL/GenBank/DDBJ databases">
        <authorList>
            <person name="Corre E."/>
            <person name="Pelletier E."/>
            <person name="Niang G."/>
            <person name="Scheremetjew M."/>
            <person name="Finn R."/>
            <person name="Kale V."/>
            <person name="Holt S."/>
            <person name="Cochrane G."/>
            <person name="Meng A."/>
            <person name="Brown T."/>
            <person name="Cohen L."/>
        </authorList>
    </citation>
    <scope>NUCLEOTIDE SEQUENCE</scope>
    <source>
        <strain evidence="5">CCCM811</strain>
    </source>
</reference>
<dbReference type="InterPro" id="IPR013216">
    <property type="entry name" value="Methyltransf_11"/>
</dbReference>
<dbReference type="SUPFAM" id="SSF53335">
    <property type="entry name" value="S-adenosyl-L-methionine-dependent methyltransferases"/>
    <property type="match status" value="1"/>
</dbReference>
<dbReference type="AlphaFoldDB" id="A0A7S3ZB38"/>
<proteinExistence type="inferred from homology"/>
<evidence type="ECO:0000256" key="2">
    <source>
        <dbReference type="ARBA" id="ARBA00022603"/>
    </source>
</evidence>
<dbReference type="GO" id="GO:0032259">
    <property type="term" value="P:methylation"/>
    <property type="evidence" value="ECO:0007669"/>
    <property type="project" value="UniProtKB-KW"/>
</dbReference>
<keyword evidence="2" id="KW-0489">Methyltransferase</keyword>
<comment type="similarity">
    <text evidence="1">Belongs to the methyltransferase superfamily.</text>
</comment>
<evidence type="ECO:0000259" key="4">
    <source>
        <dbReference type="Pfam" id="PF08241"/>
    </source>
</evidence>
<evidence type="ECO:0000313" key="5">
    <source>
        <dbReference type="EMBL" id="CAE0677740.1"/>
    </source>
</evidence>
<dbReference type="PANTHER" id="PTHR12176:SF79">
    <property type="entry name" value="METHYLTRANSFERASE TYPE 11 DOMAIN-CONTAINING PROTEIN"/>
    <property type="match status" value="1"/>
</dbReference>
<feature type="domain" description="Methyltransferase type 11" evidence="4">
    <location>
        <begin position="46"/>
        <end position="148"/>
    </location>
</feature>
<protein>
    <recommendedName>
        <fullName evidence="4">Methyltransferase type 11 domain-containing protein</fullName>
    </recommendedName>
</protein>
<dbReference type="InterPro" id="IPR029063">
    <property type="entry name" value="SAM-dependent_MTases_sf"/>
</dbReference>
<evidence type="ECO:0000256" key="1">
    <source>
        <dbReference type="ARBA" id="ARBA00008361"/>
    </source>
</evidence>
<dbReference type="InterPro" id="IPR051419">
    <property type="entry name" value="Lys/N-term_MeTrsfase_sf"/>
</dbReference>
<evidence type="ECO:0000256" key="3">
    <source>
        <dbReference type="ARBA" id="ARBA00022679"/>
    </source>
</evidence>
<dbReference type="Pfam" id="PF08241">
    <property type="entry name" value="Methyltransf_11"/>
    <property type="match status" value="1"/>
</dbReference>